<evidence type="ECO:0000256" key="1">
    <source>
        <dbReference type="SAM" id="MobiDB-lite"/>
    </source>
</evidence>
<feature type="region of interest" description="Disordered" evidence="1">
    <location>
        <begin position="93"/>
        <end position="146"/>
    </location>
</feature>
<name>W2JVT7_PHYNI</name>
<dbReference type="EMBL" id="KI670355">
    <property type="protein sequence ID" value="ETL50534.1"/>
    <property type="molecule type" value="Genomic_DNA"/>
</dbReference>
<reference evidence="2 3" key="1">
    <citation type="submission" date="2013-11" db="EMBL/GenBank/DDBJ databases">
        <title>The Genome Sequence of Phytophthora parasitica CJ05E6.</title>
        <authorList>
            <consortium name="The Broad Institute Genomics Platform"/>
            <person name="Russ C."/>
            <person name="Tyler B."/>
            <person name="Panabieres F."/>
            <person name="Shan W."/>
            <person name="Tripathy S."/>
            <person name="Grunwald N."/>
            <person name="Machado M."/>
            <person name="Johnson C.S."/>
            <person name="Arredondo F."/>
            <person name="Hong C."/>
            <person name="Coffey M."/>
            <person name="Young S.K."/>
            <person name="Zeng Q."/>
            <person name="Gargeya S."/>
            <person name="Fitzgerald M."/>
            <person name="Abouelleil A."/>
            <person name="Alvarado L."/>
            <person name="Chapman S.B."/>
            <person name="Gainer-Dewar J."/>
            <person name="Goldberg J."/>
            <person name="Griggs A."/>
            <person name="Gujja S."/>
            <person name="Hansen M."/>
            <person name="Howarth C."/>
            <person name="Imamovic A."/>
            <person name="Ireland A."/>
            <person name="Larimer J."/>
            <person name="McCowan C."/>
            <person name="Murphy C."/>
            <person name="Pearson M."/>
            <person name="Poon T.W."/>
            <person name="Priest M."/>
            <person name="Roberts A."/>
            <person name="Saif S."/>
            <person name="Shea T."/>
            <person name="Sykes S."/>
            <person name="Wortman J."/>
            <person name="Nusbaum C."/>
            <person name="Birren B."/>
        </authorList>
    </citation>
    <scope>NUCLEOTIDE SEQUENCE [LARGE SCALE GENOMIC DNA]</scope>
    <source>
        <strain evidence="2 3">CJ05E6</strain>
    </source>
</reference>
<dbReference type="VEuPathDB" id="FungiDB:PPTG_14641"/>
<feature type="compositionally biased region" description="Basic and acidic residues" evidence="1">
    <location>
        <begin position="99"/>
        <end position="115"/>
    </location>
</feature>
<dbReference type="Proteomes" id="UP000053864">
    <property type="component" value="Unassembled WGS sequence"/>
</dbReference>
<organism evidence="2 3">
    <name type="scientific">Phytophthora nicotianae</name>
    <name type="common">Potato buckeye rot agent</name>
    <name type="synonym">Phytophthora parasitica</name>
    <dbReference type="NCBI Taxonomy" id="4792"/>
    <lineage>
        <taxon>Eukaryota</taxon>
        <taxon>Sar</taxon>
        <taxon>Stramenopiles</taxon>
        <taxon>Oomycota</taxon>
        <taxon>Peronosporomycetes</taxon>
        <taxon>Peronosporales</taxon>
        <taxon>Peronosporaceae</taxon>
        <taxon>Phytophthora</taxon>
    </lineage>
</organism>
<gene>
    <name evidence="2" type="ORF">L916_00241</name>
</gene>
<evidence type="ECO:0000313" key="3">
    <source>
        <dbReference type="Proteomes" id="UP000053864"/>
    </source>
</evidence>
<accession>W2JVT7</accession>
<dbReference type="AlphaFoldDB" id="W2JVT7"/>
<proteinExistence type="predicted"/>
<protein>
    <submittedName>
        <fullName evidence="2">Uncharacterized protein</fullName>
    </submittedName>
</protein>
<evidence type="ECO:0000313" key="2">
    <source>
        <dbReference type="EMBL" id="ETL50534.1"/>
    </source>
</evidence>
<sequence>MSRRVPRRDVSLSYTFGGFTSSDVFLEIEMNYAFDCIFGMPWLALYQLEIDWLARSVKRRADFDVSEDFTHLLVAPRYWPHVTIVDKTSTLQSMHRGSRRDGRACVAPEGERDGRACVAPKNESSGRANVAPNAKNGGRARDAPAD</sequence>